<reference evidence="2 3" key="1">
    <citation type="submission" date="2017-06" db="EMBL/GenBank/DDBJ databases">
        <title>Ant-infecting Ophiocordyceps genomes reveal a high diversity of potential behavioral manipulation genes and a possible major role for enterotoxins.</title>
        <authorList>
            <person name="De Bekker C."/>
            <person name="Evans H.C."/>
            <person name="Brachmann A."/>
            <person name="Hughes D.P."/>
        </authorList>
    </citation>
    <scope>NUCLEOTIDE SEQUENCE [LARGE SCALE GENOMIC DNA]</scope>
    <source>
        <strain evidence="2 3">Map16</strain>
    </source>
</reference>
<protein>
    <submittedName>
        <fullName evidence="2">Uncharacterized protein</fullName>
    </submittedName>
</protein>
<dbReference type="Proteomes" id="UP000226431">
    <property type="component" value="Unassembled WGS sequence"/>
</dbReference>
<feature type="region of interest" description="Disordered" evidence="1">
    <location>
        <begin position="365"/>
        <end position="389"/>
    </location>
</feature>
<feature type="compositionally biased region" description="Polar residues" evidence="1">
    <location>
        <begin position="229"/>
        <end position="241"/>
    </location>
</feature>
<feature type="region of interest" description="Disordered" evidence="1">
    <location>
        <begin position="262"/>
        <end position="309"/>
    </location>
</feature>
<keyword evidence="3" id="KW-1185">Reference proteome</keyword>
<sequence length="539" mass="57948">MAPPNTTYGKKSFLRPWGSRRRERQGHGQEPLAPSTAGPSDERDIPEEHGHSDPIDRLASALLDDSDREIQIDRPSTAAGVPPPSLPSGDAFGRGNIPRSKTGIPSPFTMHPVFSSPEAAAAAQAAAAPYEGRGAKPALAQSSSVQFPAGSMSQAKGSQPSKLLPKSYTTAFPPQQHAHGYGAAPFRPARGSLDIQRSPLQPDAREVDDKVRAMLAATEALKSKAPQEKTASTPKSSTSVPSRVLNKVSNVWDRFHSGPLAQVSKARAKLQKRPSQNEASSPVPREVPPQNPFKRPPNTLPSGGPMHVEDDFDAIRRIPGPSAGPVPRRTVIPRPSAVVMQSDQIADMFSDERLLLPQAANPFANSPRLAHEQAAEQGSTKSADDDASVKSQVVIENPFEAEVGFYSNLEDRILSTPPVAASTPKVRSRSNSMTNSTDESGLERGYSEVQIDMARVAVRVGDDGKGPGRARQVTLQPSSSRQNVAQAEAPQQTGERVGQIRGSDKVKKHPSPSKKDLEDLEKAFQRYKPSEEPIPENED</sequence>
<accession>A0A2C5YR19</accession>
<gene>
    <name evidence="2" type="ORF">CDD80_6515</name>
</gene>
<evidence type="ECO:0000313" key="3">
    <source>
        <dbReference type="Proteomes" id="UP000226431"/>
    </source>
</evidence>
<name>A0A2C5YR19_9HYPO</name>
<feature type="compositionally biased region" description="Basic and acidic residues" evidence="1">
    <location>
        <begin position="203"/>
        <end position="212"/>
    </location>
</feature>
<organism evidence="2 3">
    <name type="scientific">Ophiocordyceps camponoti-rufipedis</name>
    <dbReference type="NCBI Taxonomy" id="2004952"/>
    <lineage>
        <taxon>Eukaryota</taxon>
        <taxon>Fungi</taxon>
        <taxon>Dikarya</taxon>
        <taxon>Ascomycota</taxon>
        <taxon>Pezizomycotina</taxon>
        <taxon>Sordariomycetes</taxon>
        <taxon>Hypocreomycetidae</taxon>
        <taxon>Hypocreales</taxon>
        <taxon>Ophiocordycipitaceae</taxon>
        <taxon>Ophiocordyceps</taxon>
    </lineage>
</organism>
<dbReference type="EMBL" id="NJES01000715">
    <property type="protein sequence ID" value="PHH69762.1"/>
    <property type="molecule type" value="Genomic_DNA"/>
</dbReference>
<comment type="caution">
    <text evidence="2">The sequence shown here is derived from an EMBL/GenBank/DDBJ whole genome shotgun (WGS) entry which is preliminary data.</text>
</comment>
<feature type="compositionally biased region" description="Low complexity" evidence="1">
    <location>
        <begin position="119"/>
        <end position="128"/>
    </location>
</feature>
<feature type="region of interest" description="Disordered" evidence="1">
    <location>
        <begin position="460"/>
        <end position="539"/>
    </location>
</feature>
<dbReference type="OrthoDB" id="4207421at2759"/>
<feature type="compositionally biased region" description="Polar residues" evidence="1">
    <location>
        <begin position="429"/>
        <end position="439"/>
    </location>
</feature>
<feature type="compositionally biased region" description="Basic and acidic residues" evidence="1">
    <location>
        <begin position="513"/>
        <end position="531"/>
    </location>
</feature>
<evidence type="ECO:0000313" key="2">
    <source>
        <dbReference type="EMBL" id="PHH69762.1"/>
    </source>
</evidence>
<feature type="compositionally biased region" description="Polar residues" evidence="1">
    <location>
        <begin position="473"/>
        <end position="494"/>
    </location>
</feature>
<evidence type="ECO:0000256" key="1">
    <source>
        <dbReference type="SAM" id="MobiDB-lite"/>
    </source>
</evidence>
<proteinExistence type="predicted"/>
<feature type="compositionally biased region" description="Polar residues" evidence="1">
    <location>
        <begin position="140"/>
        <end position="173"/>
    </location>
</feature>
<feature type="compositionally biased region" description="Pro residues" evidence="1">
    <location>
        <begin position="285"/>
        <end position="299"/>
    </location>
</feature>
<feature type="region of interest" description="Disordered" evidence="1">
    <location>
        <begin position="418"/>
        <end position="447"/>
    </location>
</feature>
<feature type="compositionally biased region" description="Basic and acidic residues" evidence="1">
    <location>
        <begin position="40"/>
        <end position="56"/>
    </location>
</feature>
<dbReference type="AlphaFoldDB" id="A0A2C5YR19"/>
<feature type="region of interest" description="Disordered" evidence="1">
    <location>
        <begin position="1"/>
        <end position="244"/>
    </location>
</feature>